<evidence type="ECO:0000256" key="7">
    <source>
        <dbReference type="ARBA" id="ARBA00022777"/>
    </source>
</evidence>
<dbReference type="PANTHER" id="PTHR27009">
    <property type="entry name" value="RUST RESISTANCE KINASE LR10-RELATED"/>
    <property type="match status" value="1"/>
</dbReference>
<dbReference type="Proteomes" id="UP001443914">
    <property type="component" value="Unassembled WGS sequence"/>
</dbReference>
<gene>
    <name evidence="16" type="ORF">RND81_11G134500</name>
</gene>
<dbReference type="GO" id="GO:0016020">
    <property type="term" value="C:membrane"/>
    <property type="evidence" value="ECO:0007669"/>
    <property type="project" value="UniProtKB-SubCell"/>
</dbReference>
<dbReference type="SUPFAM" id="SSF56112">
    <property type="entry name" value="Protein kinase-like (PK-like)"/>
    <property type="match status" value="1"/>
</dbReference>
<keyword evidence="7" id="KW-0418">Kinase</keyword>
<dbReference type="InterPro" id="IPR032872">
    <property type="entry name" value="WAK_assoc_C"/>
</dbReference>
<dbReference type="EMBL" id="JBDFQZ010000011">
    <property type="protein sequence ID" value="KAK9677299.1"/>
    <property type="molecule type" value="Genomic_DNA"/>
</dbReference>
<evidence type="ECO:0000313" key="17">
    <source>
        <dbReference type="Proteomes" id="UP001443914"/>
    </source>
</evidence>
<evidence type="ECO:0000256" key="8">
    <source>
        <dbReference type="ARBA" id="ARBA00022840"/>
    </source>
</evidence>
<accession>A0AAW1HNC9</accession>
<keyword evidence="3" id="KW-0808">Transferase</keyword>
<keyword evidence="9 14" id="KW-1133">Transmembrane helix</keyword>
<dbReference type="PROSITE" id="PS00108">
    <property type="entry name" value="PROTEIN_KINASE_ST"/>
    <property type="match status" value="1"/>
</dbReference>
<keyword evidence="6 12" id="KW-0547">Nucleotide-binding</keyword>
<dbReference type="Pfam" id="PF14380">
    <property type="entry name" value="WAK_assoc"/>
    <property type="match status" value="1"/>
</dbReference>
<evidence type="ECO:0000256" key="11">
    <source>
        <dbReference type="ARBA" id="ARBA00023180"/>
    </source>
</evidence>
<dbReference type="InterPro" id="IPR017441">
    <property type="entry name" value="Protein_kinase_ATP_BS"/>
</dbReference>
<evidence type="ECO:0000256" key="13">
    <source>
        <dbReference type="SAM" id="MobiDB-lite"/>
    </source>
</evidence>
<evidence type="ECO:0000256" key="4">
    <source>
        <dbReference type="ARBA" id="ARBA00022692"/>
    </source>
</evidence>
<evidence type="ECO:0000256" key="1">
    <source>
        <dbReference type="ARBA" id="ARBA00004479"/>
    </source>
</evidence>
<evidence type="ECO:0000256" key="10">
    <source>
        <dbReference type="ARBA" id="ARBA00023136"/>
    </source>
</evidence>
<keyword evidence="8 12" id="KW-0067">ATP-binding</keyword>
<comment type="subcellular location">
    <subcellularLocation>
        <location evidence="1">Membrane</location>
        <topology evidence="1">Single-pass type I membrane protein</topology>
    </subcellularLocation>
</comment>
<feature type="transmembrane region" description="Helical" evidence="14">
    <location>
        <begin position="167"/>
        <end position="191"/>
    </location>
</feature>
<keyword evidence="5" id="KW-0732">Signal</keyword>
<feature type="compositionally biased region" description="Polar residues" evidence="13">
    <location>
        <begin position="539"/>
        <end position="549"/>
    </location>
</feature>
<evidence type="ECO:0000256" key="9">
    <source>
        <dbReference type="ARBA" id="ARBA00022989"/>
    </source>
</evidence>
<evidence type="ECO:0000259" key="15">
    <source>
        <dbReference type="PROSITE" id="PS50011"/>
    </source>
</evidence>
<evidence type="ECO:0000256" key="6">
    <source>
        <dbReference type="ARBA" id="ARBA00022741"/>
    </source>
</evidence>
<evidence type="ECO:0000313" key="16">
    <source>
        <dbReference type="EMBL" id="KAK9677299.1"/>
    </source>
</evidence>
<dbReference type="AlphaFoldDB" id="A0AAW1HNC9"/>
<dbReference type="GO" id="GO:0004674">
    <property type="term" value="F:protein serine/threonine kinase activity"/>
    <property type="evidence" value="ECO:0007669"/>
    <property type="project" value="UniProtKB-KW"/>
</dbReference>
<feature type="domain" description="Protein kinase" evidence="15">
    <location>
        <begin position="239"/>
        <end position="516"/>
    </location>
</feature>
<evidence type="ECO:0000256" key="14">
    <source>
        <dbReference type="SAM" id="Phobius"/>
    </source>
</evidence>
<organism evidence="16 17">
    <name type="scientific">Saponaria officinalis</name>
    <name type="common">Common soapwort</name>
    <name type="synonym">Lychnis saponaria</name>
    <dbReference type="NCBI Taxonomy" id="3572"/>
    <lineage>
        <taxon>Eukaryota</taxon>
        <taxon>Viridiplantae</taxon>
        <taxon>Streptophyta</taxon>
        <taxon>Embryophyta</taxon>
        <taxon>Tracheophyta</taxon>
        <taxon>Spermatophyta</taxon>
        <taxon>Magnoliopsida</taxon>
        <taxon>eudicotyledons</taxon>
        <taxon>Gunneridae</taxon>
        <taxon>Pentapetalae</taxon>
        <taxon>Caryophyllales</taxon>
        <taxon>Caryophyllaceae</taxon>
        <taxon>Caryophylleae</taxon>
        <taxon>Saponaria</taxon>
    </lineage>
</organism>
<dbReference type="InterPro" id="IPR045874">
    <property type="entry name" value="LRK10/LRL21-25-like"/>
</dbReference>
<evidence type="ECO:0000256" key="12">
    <source>
        <dbReference type="PROSITE-ProRule" id="PRU10141"/>
    </source>
</evidence>
<sequence length="549" mass="61462">MRVSVSGISLKLKAITYLPCYPYMKDFIQVLNFTPNVEILTLFYNCRADIYAHNFGSVPCYQGHTNYQAYYVSNMSALKDYASYCSSVEVPVFRTELDLYNKGKVGPLTEVLSQGFEVNYEYSSECVECENLGGTCGSSDVSDFVCLCKNGAFEYVCHEASNLSRRLIIFIGLACLALGISMVLLVMLCCLGKRRPTRKFAVFWKSEAAKCPNVDAFLQIYGSFALTRYTYANIKKMTDGFKDKLGEGGYATVYKGKLLSGRLIAVKVLKPSKGDGEDFLNEVASISRTNHVNIVTLLGFCYEGNKRALIYEILSNGSLEKFTFHGTRDRIQSLPWETLFNIAIGIARGLGYLHRGCNARILHFDIKPHNILLDKEFCPKISDFGLARLCPLEESTISMLEARGTIGYIAPEVFCRTVGGVSHKSDVYSFGMMVLDMVCGRKNLSADLQRSSEVYFPQWIYNRLELEEEASFQGTITDEEKAVQRKMILVSLWCIQTYPSNWPSMSRVVEMLQGCVESIQMPPKPNLSSPPRLALDTLVTPTDSSDGAR</sequence>
<dbReference type="Gene3D" id="1.10.510.10">
    <property type="entry name" value="Transferase(Phosphotransferase) domain 1"/>
    <property type="match status" value="1"/>
</dbReference>
<keyword evidence="2" id="KW-0723">Serine/threonine-protein kinase</keyword>
<dbReference type="PROSITE" id="PS50011">
    <property type="entry name" value="PROTEIN_KINASE_DOM"/>
    <property type="match status" value="1"/>
</dbReference>
<dbReference type="SMART" id="SM00220">
    <property type="entry name" value="S_TKc"/>
    <property type="match status" value="1"/>
</dbReference>
<proteinExistence type="predicted"/>
<comment type="caution">
    <text evidence="16">The sequence shown here is derived from an EMBL/GenBank/DDBJ whole genome shotgun (WGS) entry which is preliminary data.</text>
</comment>
<dbReference type="InterPro" id="IPR011009">
    <property type="entry name" value="Kinase-like_dom_sf"/>
</dbReference>
<name>A0AAW1HNC9_SAPOF</name>
<protein>
    <recommendedName>
        <fullName evidence="15">Protein kinase domain-containing protein</fullName>
    </recommendedName>
</protein>
<keyword evidence="11" id="KW-0325">Glycoprotein</keyword>
<evidence type="ECO:0000256" key="3">
    <source>
        <dbReference type="ARBA" id="ARBA00022679"/>
    </source>
</evidence>
<feature type="region of interest" description="Disordered" evidence="13">
    <location>
        <begin position="523"/>
        <end position="549"/>
    </location>
</feature>
<keyword evidence="10 14" id="KW-0472">Membrane</keyword>
<dbReference type="FunFam" id="1.10.510.10:FF:000590">
    <property type="entry name" value="PR5-like receptor kinase"/>
    <property type="match status" value="1"/>
</dbReference>
<dbReference type="GO" id="GO:0005524">
    <property type="term" value="F:ATP binding"/>
    <property type="evidence" value="ECO:0007669"/>
    <property type="project" value="UniProtKB-UniRule"/>
</dbReference>
<keyword evidence="17" id="KW-1185">Reference proteome</keyword>
<evidence type="ECO:0000256" key="5">
    <source>
        <dbReference type="ARBA" id="ARBA00022729"/>
    </source>
</evidence>
<feature type="binding site" evidence="12">
    <location>
        <position position="267"/>
    </location>
    <ligand>
        <name>ATP</name>
        <dbReference type="ChEBI" id="CHEBI:30616"/>
    </ligand>
</feature>
<dbReference type="PROSITE" id="PS00107">
    <property type="entry name" value="PROTEIN_KINASE_ATP"/>
    <property type="match status" value="1"/>
</dbReference>
<dbReference type="Pfam" id="PF00069">
    <property type="entry name" value="Pkinase"/>
    <property type="match status" value="1"/>
</dbReference>
<dbReference type="InterPro" id="IPR000719">
    <property type="entry name" value="Prot_kinase_dom"/>
</dbReference>
<dbReference type="Gene3D" id="3.30.200.20">
    <property type="entry name" value="Phosphorylase Kinase, domain 1"/>
    <property type="match status" value="1"/>
</dbReference>
<keyword evidence="4 14" id="KW-0812">Transmembrane</keyword>
<evidence type="ECO:0000256" key="2">
    <source>
        <dbReference type="ARBA" id="ARBA00022527"/>
    </source>
</evidence>
<dbReference type="InterPro" id="IPR008271">
    <property type="entry name" value="Ser/Thr_kinase_AS"/>
</dbReference>
<reference evidence="16" key="1">
    <citation type="submission" date="2024-03" db="EMBL/GenBank/DDBJ databases">
        <title>WGS assembly of Saponaria officinalis var. Norfolk2.</title>
        <authorList>
            <person name="Jenkins J."/>
            <person name="Shu S."/>
            <person name="Grimwood J."/>
            <person name="Barry K."/>
            <person name="Goodstein D."/>
            <person name="Schmutz J."/>
            <person name="Leebens-Mack J."/>
            <person name="Osbourn A."/>
        </authorList>
    </citation>
    <scope>NUCLEOTIDE SEQUENCE [LARGE SCALE GENOMIC DNA]</scope>
    <source>
        <strain evidence="16">JIC</strain>
    </source>
</reference>